<dbReference type="Proteomes" id="UP000323597">
    <property type="component" value="Chromosome A02"/>
</dbReference>
<sequence>MASSNIVSNVSGTGLCSWDNLPKLKRPYQIARAHIICTVPLQVTHFNMLWCMHSHICEFE</sequence>
<dbReference type="AlphaFoldDB" id="A0A5D3A3W3"/>
<evidence type="ECO:0000313" key="2">
    <source>
        <dbReference type="Proteomes" id="UP000323597"/>
    </source>
</evidence>
<reference evidence="1 2" key="1">
    <citation type="submission" date="2019-07" db="EMBL/GenBank/DDBJ databases">
        <title>WGS assembly of Gossypium mustelinum.</title>
        <authorList>
            <person name="Chen Z.J."/>
            <person name="Sreedasyam A."/>
            <person name="Ando A."/>
            <person name="Song Q."/>
            <person name="De L."/>
            <person name="Hulse-Kemp A."/>
            <person name="Ding M."/>
            <person name="Ye W."/>
            <person name="Kirkbride R."/>
            <person name="Jenkins J."/>
            <person name="Plott C."/>
            <person name="Lovell J."/>
            <person name="Lin Y.-M."/>
            <person name="Vaughn R."/>
            <person name="Liu B."/>
            <person name="Li W."/>
            <person name="Simpson S."/>
            <person name="Scheffler B."/>
            <person name="Saski C."/>
            <person name="Grover C."/>
            <person name="Hu G."/>
            <person name="Conover J."/>
            <person name="Carlson J."/>
            <person name="Shu S."/>
            <person name="Boston L."/>
            <person name="Williams M."/>
            <person name="Peterson D."/>
            <person name="Mcgee K."/>
            <person name="Jones D."/>
            <person name="Wendel J."/>
            <person name="Stelly D."/>
            <person name="Grimwood J."/>
            <person name="Schmutz J."/>
        </authorList>
    </citation>
    <scope>NUCLEOTIDE SEQUENCE [LARGE SCALE GENOMIC DNA]</scope>
    <source>
        <strain evidence="1">1408120.09</strain>
    </source>
</reference>
<name>A0A5D3A3W3_GOSMU</name>
<accession>A0A5D3A3W3</accession>
<gene>
    <name evidence="1" type="ORF">E1A91_A02G001700v1</name>
</gene>
<dbReference type="EMBL" id="CM017637">
    <property type="protein sequence ID" value="TYJ44690.1"/>
    <property type="molecule type" value="Genomic_DNA"/>
</dbReference>
<organism evidence="1 2">
    <name type="scientific">Gossypium mustelinum</name>
    <name type="common">Cotton</name>
    <name type="synonym">Gossypium caicoense</name>
    <dbReference type="NCBI Taxonomy" id="34275"/>
    <lineage>
        <taxon>Eukaryota</taxon>
        <taxon>Viridiplantae</taxon>
        <taxon>Streptophyta</taxon>
        <taxon>Embryophyta</taxon>
        <taxon>Tracheophyta</taxon>
        <taxon>Spermatophyta</taxon>
        <taxon>Magnoliopsida</taxon>
        <taxon>eudicotyledons</taxon>
        <taxon>Gunneridae</taxon>
        <taxon>Pentapetalae</taxon>
        <taxon>rosids</taxon>
        <taxon>malvids</taxon>
        <taxon>Malvales</taxon>
        <taxon>Malvaceae</taxon>
        <taxon>Malvoideae</taxon>
        <taxon>Gossypium</taxon>
    </lineage>
</organism>
<keyword evidence="2" id="KW-1185">Reference proteome</keyword>
<protein>
    <submittedName>
        <fullName evidence="1">Uncharacterized protein</fullName>
    </submittedName>
</protein>
<evidence type="ECO:0000313" key="1">
    <source>
        <dbReference type="EMBL" id="TYJ44690.1"/>
    </source>
</evidence>
<proteinExistence type="predicted"/>